<keyword evidence="10" id="KW-1185">Reference proteome</keyword>
<evidence type="ECO:0000256" key="5">
    <source>
        <dbReference type="ARBA" id="ARBA00022801"/>
    </source>
</evidence>
<dbReference type="EMBL" id="RQZA01000001">
    <property type="protein sequence ID" value="RRD32755.1"/>
    <property type="molecule type" value="Genomic_DNA"/>
</dbReference>
<dbReference type="InterPro" id="IPR036264">
    <property type="entry name" value="Bact_exopeptidase_dim_dom"/>
</dbReference>
<evidence type="ECO:0000313" key="10">
    <source>
        <dbReference type="Proteomes" id="UP000281771"/>
    </source>
</evidence>
<keyword evidence="6" id="KW-0862">Zinc</keyword>
<dbReference type="AlphaFoldDB" id="A0A3P1VGT9"/>
<accession>A0A3P1VGT9</accession>
<dbReference type="NCBIfam" id="NF005542">
    <property type="entry name" value="PRK07205.1"/>
    <property type="match status" value="1"/>
</dbReference>
<dbReference type="SUPFAM" id="SSF53187">
    <property type="entry name" value="Zn-dependent exopeptidases"/>
    <property type="match status" value="1"/>
</dbReference>
<comment type="cofactor">
    <cofactor evidence="1">
        <name>Zn(2+)</name>
        <dbReference type="ChEBI" id="CHEBI:29105"/>
    </cofactor>
</comment>
<dbReference type="SUPFAM" id="SSF55031">
    <property type="entry name" value="Bacterial exopeptidase dimerisation domain"/>
    <property type="match status" value="1"/>
</dbReference>
<evidence type="ECO:0000256" key="4">
    <source>
        <dbReference type="ARBA" id="ARBA00022723"/>
    </source>
</evidence>
<dbReference type="InterPro" id="IPR050072">
    <property type="entry name" value="Peptidase_M20A"/>
</dbReference>
<evidence type="ECO:0000256" key="6">
    <source>
        <dbReference type="ARBA" id="ARBA00022833"/>
    </source>
</evidence>
<dbReference type="STRING" id="1123309.GCA_000377005_01739"/>
<dbReference type="GO" id="GO:0006526">
    <property type="term" value="P:L-arginine biosynthetic process"/>
    <property type="evidence" value="ECO:0007669"/>
    <property type="project" value="TreeGrafter"/>
</dbReference>
<dbReference type="InterPro" id="IPR010964">
    <property type="entry name" value="M20A_pepV-rel"/>
</dbReference>
<dbReference type="Pfam" id="PF01546">
    <property type="entry name" value="Peptidase_M20"/>
    <property type="match status" value="1"/>
</dbReference>
<keyword evidence="3" id="KW-0645">Protease</keyword>
<dbReference type="GO" id="GO:0008270">
    <property type="term" value="F:zinc ion binding"/>
    <property type="evidence" value="ECO:0007669"/>
    <property type="project" value="InterPro"/>
</dbReference>
<evidence type="ECO:0000256" key="7">
    <source>
        <dbReference type="ARBA" id="ARBA00022997"/>
    </source>
</evidence>
<protein>
    <submittedName>
        <fullName evidence="9">Sapep family Mn(2+)-dependent dipeptidase</fullName>
        <ecNumber evidence="9">3.4.13.-</ecNumber>
    </submittedName>
</protein>
<comment type="similarity">
    <text evidence="2">Belongs to the peptidase M20A family.</text>
</comment>
<name>A0A3P1VGT9_9STRE</name>
<dbReference type="NCBIfam" id="TIGR01887">
    <property type="entry name" value="dipeptidaselike"/>
    <property type="match status" value="1"/>
</dbReference>
<dbReference type="PANTHER" id="PTHR43808">
    <property type="entry name" value="ACETYLORNITHINE DEACETYLASE"/>
    <property type="match status" value="1"/>
</dbReference>
<evidence type="ECO:0000313" key="9">
    <source>
        <dbReference type="EMBL" id="RRD32755.1"/>
    </source>
</evidence>
<dbReference type="EC" id="3.4.13.-" evidence="9"/>
<evidence type="ECO:0000256" key="1">
    <source>
        <dbReference type="ARBA" id="ARBA00001947"/>
    </source>
</evidence>
<reference evidence="9 10" key="1">
    <citation type="submission" date="2018-11" db="EMBL/GenBank/DDBJ databases">
        <title>Genomes From Bacteria Associated with the Canine Oral Cavity: a Test Case for Automated Genome-Based Taxonomic Assignment.</title>
        <authorList>
            <person name="Coil D.A."/>
            <person name="Jospin G."/>
            <person name="Darling A.E."/>
            <person name="Wallis C."/>
            <person name="Davis I.J."/>
            <person name="Harris S."/>
            <person name="Eisen J.A."/>
            <person name="Holcombe L.J."/>
            <person name="O'Flynn C."/>
        </authorList>
    </citation>
    <scope>NUCLEOTIDE SEQUENCE [LARGE SCALE GENOMIC DNA]</scope>
    <source>
        <strain evidence="9 10">OH4621_COT-116</strain>
    </source>
</reference>
<keyword evidence="4" id="KW-0479">Metal-binding</keyword>
<dbReference type="InterPro" id="IPR002933">
    <property type="entry name" value="Peptidase_M20"/>
</dbReference>
<dbReference type="GO" id="GO:0008237">
    <property type="term" value="F:metallopeptidase activity"/>
    <property type="evidence" value="ECO:0007669"/>
    <property type="project" value="UniProtKB-KW"/>
</dbReference>
<keyword evidence="7 9" id="KW-0224">Dipeptidase</keyword>
<evidence type="ECO:0000256" key="2">
    <source>
        <dbReference type="ARBA" id="ARBA00006247"/>
    </source>
</evidence>
<keyword evidence="5 9" id="KW-0378">Hydrolase</keyword>
<dbReference type="GO" id="GO:0006508">
    <property type="term" value="P:proteolysis"/>
    <property type="evidence" value="ECO:0007669"/>
    <property type="project" value="UniProtKB-KW"/>
</dbReference>
<sequence>MVKTFITEEHKRDCVAAIQELVSFPSVLNENQGATPFGQAIQDVLEHTLKLTEKLGFSTYLDPEGYYGYAEIGQGERLLAVLCHLDVVPAGDLANWETPPFEAVIKDGHLHGRGVQDDKGPSMMALFALKALLDAGLSLRKRVRFIFGTDEETLWRCMGRYNQLEEVADMGFAPDSSFPLTYAEKGLLQAKLIGIGDKELKLEAGQAYNVVPAKASYQGPLLADVQVELEKLGFDYELADDSLTVLGLSRHAKDAAKGVNAIVRLTKALRKYSDHPTLRFIADVVGEDATGSSLFGPITDEPSGDLSFNIAGLTLNQDFSEIRLDIRIPVLANKEELVQQLSKKAEAYHLHYEEFDYLASLYVPLDSELVSTLMSVYQDKTGDMTPAKSSGGATFARTMPNCVAFGACFPGSLQTEHQENERISLDDLYKAMDIYAEALYRLAVVE</sequence>
<evidence type="ECO:0000256" key="3">
    <source>
        <dbReference type="ARBA" id="ARBA00022670"/>
    </source>
</evidence>
<dbReference type="PANTHER" id="PTHR43808:SF31">
    <property type="entry name" value="N-ACETYL-L-CITRULLINE DEACETYLASE"/>
    <property type="match status" value="1"/>
</dbReference>
<proteinExistence type="inferred from homology"/>
<keyword evidence="8" id="KW-0482">Metalloprotease</keyword>
<dbReference type="Gene3D" id="3.40.630.10">
    <property type="entry name" value="Zn peptidases"/>
    <property type="match status" value="1"/>
</dbReference>
<evidence type="ECO:0000256" key="8">
    <source>
        <dbReference type="ARBA" id="ARBA00023049"/>
    </source>
</evidence>
<comment type="caution">
    <text evidence="9">The sequence shown here is derived from an EMBL/GenBank/DDBJ whole genome shotgun (WGS) entry which is preliminary data.</text>
</comment>
<dbReference type="Gene3D" id="3.30.70.360">
    <property type="match status" value="2"/>
</dbReference>
<organism evidence="9 10">
    <name type="scientific">Streptococcus minor</name>
    <dbReference type="NCBI Taxonomy" id="229549"/>
    <lineage>
        <taxon>Bacteria</taxon>
        <taxon>Bacillati</taxon>
        <taxon>Bacillota</taxon>
        <taxon>Bacilli</taxon>
        <taxon>Lactobacillales</taxon>
        <taxon>Streptococcaceae</taxon>
        <taxon>Streptococcus</taxon>
    </lineage>
</organism>
<dbReference type="GO" id="GO:0008777">
    <property type="term" value="F:acetylornithine deacetylase activity"/>
    <property type="evidence" value="ECO:0007669"/>
    <property type="project" value="TreeGrafter"/>
</dbReference>
<gene>
    <name evidence="9" type="ORF">EII38_02650</name>
</gene>
<dbReference type="CDD" id="cd03888">
    <property type="entry name" value="M20_PepV"/>
    <property type="match status" value="1"/>
</dbReference>
<dbReference type="Proteomes" id="UP000281771">
    <property type="component" value="Unassembled WGS sequence"/>
</dbReference>
<dbReference type="GO" id="GO:0016805">
    <property type="term" value="F:dipeptidase activity"/>
    <property type="evidence" value="ECO:0007669"/>
    <property type="project" value="UniProtKB-KW"/>
</dbReference>